<evidence type="ECO:0000256" key="5">
    <source>
        <dbReference type="ARBA" id="ARBA00023136"/>
    </source>
</evidence>
<dbReference type="EMBL" id="JAERTZ010000012">
    <property type="protein sequence ID" value="MBL1376602.1"/>
    <property type="molecule type" value="Genomic_DNA"/>
</dbReference>
<keyword evidence="5 6" id="KW-0472">Membrane</keyword>
<keyword evidence="3 6" id="KW-0812">Transmembrane</keyword>
<evidence type="ECO:0000256" key="4">
    <source>
        <dbReference type="ARBA" id="ARBA00022989"/>
    </source>
</evidence>
<dbReference type="PANTHER" id="PTHR35007">
    <property type="entry name" value="INTEGRAL MEMBRANE PROTEIN-RELATED"/>
    <property type="match status" value="1"/>
</dbReference>
<evidence type="ECO:0000313" key="8">
    <source>
        <dbReference type="EMBL" id="MBL1376602.1"/>
    </source>
</evidence>
<name>A0ABS1QP15_9GAMM</name>
<feature type="transmembrane region" description="Helical" evidence="6">
    <location>
        <begin position="6"/>
        <end position="22"/>
    </location>
</feature>
<evidence type="ECO:0000313" key="9">
    <source>
        <dbReference type="Proteomes" id="UP000638570"/>
    </source>
</evidence>
<dbReference type="Gene3D" id="1.20.81.30">
    <property type="entry name" value="Type II secretion system (T2SS), domain F"/>
    <property type="match status" value="1"/>
</dbReference>
<dbReference type="InterPro" id="IPR042094">
    <property type="entry name" value="T2SS_GspF_sf"/>
</dbReference>
<dbReference type="RefSeq" id="WP_202082614.1">
    <property type="nucleotide sequence ID" value="NZ_JAERTZ010000012.1"/>
</dbReference>
<keyword evidence="9" id="KW-1185">Reference proteome</keyword>
<evidence type="ECO:0000256" key="1">
    <source>
        <dbReference type="ARBA" id="ARBA00004651"/>
    </source>
</evidence>
<evidence type="ECO:0000256" key="2">
    <source>
        <dbReference type="ARBA" id="ARBA00022475"/>
    </source>
</evidence>
<reference evidence="9" key="1">
    <citation type="submission" date="2021-01" db="EMBL/GenBank/DDBJ databases">
        <title>Genome public.</title>
        <authorList>
            <person name="Liu C."/>
            <person name="Sun Q."/>
        </authorList>
    </citation>
    <scope>NUCLEOTIDE SEQUENCE [LARGE SCALE GENOMIC DNA]</scope>
    <source>
        <strain evidence="9">CGMCC 1.18722</strain>
    </source>
</reference>
<sequence length="291" mass="31776">MEIPLLLGLLALVLLLLSFVMFRKARLKANAESVAERLMAGRRGEQTSLGMLDKSLLKADLQLSGISLMVLGFLFIGCILLLYVGWGAGMALGGGGGLLLLGRGYMAWRFRRRVVKMVAQLPAMLDHMIRSLKSGRTLGEALSLAAAATPDPLRHALGRSQRFIERGGSLEEAMEDFAEFYAQSEFRLLALAIRVNQKYGGNATEVLGNLISLIQERDKASRQLKAMTGETRVSALVLGGLPVTLAAYIFISSPDFLMGLWQDPSGKLILLTAFAFQVFGSLALWRMLRSI</sequence>
<gene>
    <name evidence="8" type="ORF">JKV55_04520</name>
</gene>
<keyword evidence="2" id="KW-1003">Cell membrane</keyword>
<comment type="caution">
    <text evidence="8">The sequence shown here is derived from an EMBL/GenBank/DDBJ whole genome shotgun (WGS) entry which is preliminary data.</text>
</comment>
<comment type="subcellular location">
    <subcellularLocation>
        <location evidence="1">Cell membrane</location>
        <topology evidence="1">Multi-pass membrane protein</topology>
    </subcellularLocation>
</comment>
<evidence type="ECO:0000256" key="6">
    <source>
        <dbReference type="SAM" id="Phobius"/>
    </source>
</evidence>
<feature type="transmembrane region" description="Helical" evidence="6">
    <location>
        <begin position="61"/>
        <end position="84"/>
    </location>
</feature>
<dbReference type="PANTHER" id="PTHR35007:SF1">
    <property type="entry name" value="PILUS ASSEMBLY PROTEIN"/>
    <property type="match status" value="1"/>
</dbReference>
<dbReference type="Pfam" id="PF00482">
    <property type="entry name" value="T2SSF"/>
    <property type="match status" value="1"/>
</dbReference>
<keyword evidence="4 6" id="KW-1133">Transmembrane helix</keyword>
<dbReference type="InterPro" id="IPR018076">
    <property type="entry name" value="T2SS_GspF_dom"/>
</dbReference>
<organism evidence="8 9">
    <name type="scientific">Zobellella iuensis</name>
    <dbReference type="NCBI Taxonomy" id="2803811"/>
    <lineage>
        <taxon>Bacteria</taxon>
        <taxon>Pseudomonadati</taxon>
        <taxon>Pseudomonadota</taxon>
        <taxon>Gammaproteobacteria</taxon>
        <taxon>Aeromonadales</taxon>
        <taxon>Aeromonadaceae</taxon>
        <taxon>Zobellella</taxon>
    </lineage>
</organism>
<proteinExistence type="predicted"/>
<evidence type="ECO:0000259" key="7">
    <source>
        <dbReference type="Pfam" id="PF00482"/>
    </source>
</evidence>
<accession>A0ABS1QP15</accession>
<feature type="transmembrane region" description="Helical" evidence="6">
    <location>
        <begin position="266"/>
        <end position="285"/>
    </location>
</feature>
<feature type="domain" description="Type II secretion system protein GspF" evidence="7">
    <location>
        <begin position="125"/>
        <end position="249"/>
    </location>
</feature>
<dbReference type="Proteomes" id="UP000638570">
    <property type="component" value="Unassembled WGS sequence"/>
</dbReference>
<feature type="transmembrane region" description="Helical" evidence="6">
    <location>
        <begin position="90"/>
        <end position="108"/>
    </location>
</feature>
<evidence type="ECO:0000256" key="3">
    <source>
        <dbReference type="ARBA" id="ARBA00022692"/>
    </source>
</evidence>
<feature type="transmembrane region" description="Helical" evidence="6">
    <location>
        <begin position="233"/>
        <end position="251"/>
    </location>
</feature>
<protein>
    <submittedName>
        <fullName evidence="8">Type II secretion system F family protein</fullName>
    </submittedName>
</protein>